<dbReference type="EMBL" id="JBFOLJ010000001">
    <property type="protein sequence ID" value="KAL2558942.1"/>
    <property type="molecule type" value="Genomic_DNA"/>
</dbReference>
<dbReference type="AlphaFoldDB" id="A0ABD1XAE3"/>
<organism evidence="1 2">
    <name type="scientific">Forsythia ovata</name>
    <dbReference type="NCBI Taxonomy" id="205694"/>
    <lineage>
        <taxon>Eukaryota</taxon>
        <taxon>Viridiplantae</taxon>
        <taxon>Streptophyta</taxon>
        <taxon>Embryophyta</taxon>
        <taxon>Tracheophyta</taxon>
        <taxon>Spermatophyta</taxon>
        <taxon>Magnoliopsida</taxon>
        <taxon>eudicotyledons</taxon>
        <taxon>Gunneridae</taxon>
        <taxon>Pentapetalae</taxon>
        <taxon>asterids</taxon>
        <taxon>lamiids</taxon>
        <taxon>Lamiales</taxon>
        <taxon>Oleaceae</taxon>
        <taxon>Forsythieae</taxon>
        <taxon>Forsythia</taxon>
    </lineage>
</organism>
<keyword evidence="2" id="KW-1185">Reference proteome</keyword>
<gene>
    <name evidence="1" type="ORF">Fot_03681</name>
</gene>
<comment type="caution">
    <text evidence="1">The sequence shown here is derived from an EMBL/GenBank/DDBJ whole genome shotgun (WGS) entry which is preliminary data.</text>
</comment>
<evidence type="ECO:0000313" key="1">
    <source>
        <dbReference type="EMBL" id="KAL2558942.1"/>
    </source>
</evidence>
<proteinExistence type="predicted"/>
<evidence type="ECO:0000313" key="2">
    <source>
        <dbReference type="Proteomes" id="UP001604277"/>
    </source>
</evidence>
<accession>A0ABD1XAE3</accession>
<sequence length="100" mass="10989">MAWKSLGTHLSIQRLCPNEIVKELKKKKARSSGCLIKFHGPLSAGVDDPSGQGSTLCYLKTCVARDRDSLGHGPSDEETDVLFSSVYENLSCPLRKRLLV</sequence>
<reference evidence="2" key="1">
    <citation type="submission" date="2024-07" db="EMBL/GenBank/DDBJ databases">
        <title>Two chromosome-level genome assemblies of Korean endemic species Abeliophyllum distichum and Forsythia ovata (Oleaceae).</title>
        <authorList>
            <person name="Jang H."/>
        </authorList>
    </citation>
    <scope>NUCLEOTIDE SEQUENCE [LARGE SCALE GENOMIC DNA]</scope>
</reference>
<protein>
    <submittedName>
        <fullName evidence="1">Uncharacterized protein</fullName>
    </submittedName>
</protein>
<dbReference type="Proteomes" id="UP001604277">
    <property type="component" value="Unassembled WGS sequence"/>
</dbReference>
<name>A0ABD1XAE3_9LAMI</name>